<feature type="transmembrane region" description="Helical" evidence="1">
    <location>
        <begin position="33"/>
        <end position="51"/>
    </location>
</feature>
<dbReference type="InterPro" id="IPR021738">
    <property type="entry name" value="DUF3309"/>
</dbReference>
<reference evidence="2 3" key="1">
    <citation type="submission" date="2020-08" db="EMBL/GenBank/DDBJ databases">
        <title>Genomic Encyclopedia of Type Strains, Phase IV (KMG-IV): sequencing the most valuable type-strain genomes for metagenomic binning, comparative biology and taxonomic classification.</title>
        <authorList>
            <person name="Goeker M."/>
        </authorList>
    </citation>
    <scope>NUCLEOTIDE SEQUENCE [LARGE SCALE GENOMIC DNA]</scope>
    <source>
        <strain evidence="2 3">DSM 102238</strain>
    </source>
</reference>
<evidence type="ECO:0000313" key="3">
    <source>
        <dbReference type="Proteomes" id="UP000542776"/>
    </source>
</evidence>
<evidence type="ECO:0000256" key="1">
    <source>
        <dbReference type="SAM" id="Phobius"/>
    </source>
</evidence>
<sequence>MPIGPALALFCLVMTAALAPVWPWSRSWSARPAIGFALAFTVVVLGWVTILI</sequence>
<keyword evidence="1" id="KW-0812">Transmembrane</keyword>
<organism evidence="2 3">
    <name type="scientific">Aureimonas pseudogalii</name>
    <dbReference type="NCBI Taxonomy" id="1744844"/>
    <lineage>
        <taxon>Bacteria</taxon>
        <taxon>Pseudomonadati</taxon>
        <taxon>Pseudomonadota</taxon>
        <taxon>Alphaproteobacteria</taxon>
        <taxon>Hyphomicrobiales</taxon>
        <taxon>Aurantimonadaceae</taxon>
        <taxon>Aureimonas</taxon>
    </lineage>
</organism>
<dbReference type="EMBL" id="JACIEK010000001">
    <property type="protein sequence ID" value="MBB3997325.1"/>
    <property type="molecule type" value="Genomic_DNA"/>
</dbReference>
<keyword evidence="1" id="KW-1133">Transmembrane helix</keyword>
<evidence type="ECO:0000313" key="2">
    <source>
        <dbReference type="EMBL" id="MBB3997325.1"/>
    </source>
</evidence>
<gene>
    <name evidence="2" type="ORF">GGR04_001146</name>
</gene>
<keyword evidence="1" id="KW-0472">Membrane</keyword>
<dbReference type="AlphaFoldDB" id="A0A7W6H344"/>
<keyword evidence="3" id="KW-1185">Reference proteome</keyword>
<proteinExistence type="predicted"/>
<dbReference type="Pfam" id="PF11752">
    <property type="entry name" value="DUF3309"/>
    <property type="match status" value="1"/>
</dbReference>
<dbReference type="RefSeq" id="WP_183198707.1">
    <property type="nucleotide sequence ID" value="NZ_JACIEK010000001.1"/>
</dbReference>
<accession>A0A7W6H344</accession>
<protein>
    <submittedName>
        <fullName evidence="2">Uncharacterized protein</fullName>
    </submittedName>
</protein>
<name>A0A7W6H344_9HYPH</name>
<comment type="caution">
    <text evidence="2">The sequence shown here is derived from an EMBL/GenBank/DDBJ whole genome shotgun (WGS) entry which is preliminary data.</text>
</comment>
<dbReference type="Proteomes" id="UP000542776">
    <property type="component" value="Unassembled WGS sequence"/>
</dbReference>